<keyword evidence="6" id="KW-1185">Reference proteome</keyword>
<dbReference type="EMBL" id="WIUZ02000007">
    <property type="protein sequence ID" value="KAF9784971.1"/>
    <property type="molecule type" value="Genomic_DNA"/>
</dbReference>
<evidence type="ECO:0000313" key="5">
    <source>
        <dbReference type="EMBL" id="KAF9784971.1"/>
    </source>
</evidence>
<proteinExistence type="predicted"/>
<name>A0A9P6HDT1_9AGAM</name>
<sequence>MTDPAAVEEVGGDKHKMVISVSGSPPHETKMRQISEGVHGIEMKKIDAGDGGRVPASTPFPTTEDTAYEEKSAKPEEPLPSVAVLEPDLAKPETIYVAEPSAVIDDPPVPVDRPKRASADYLLPFPATRRGSDASGEQEKGLKRKLGDRAVSESREAESVGKKASKKDVMDAATSCAIGTKRSRDEEDRDPNPKEAKRPSPPPEETRPREDADEDANPRDAKRPSPPPDKKPIEEPKPTTSGGGFLAFSSTTKSPFASVKGSNVFGTTSTKTTAPPSPSPSPWSAGVRTPLTPSHDQTRPVFGSTSSPYVRPGSPGLAFGRSNSPSPRKLHNVGGVNKNTSAFSAYATNGFSGFSPAPKTTKATEDNGKKRQGSPDGSEKSDEEDASDEKENMSFSERLRTQRDDQGSGEDEKPVLTEQEVVTGEEDEETVFQVRGKLFALSEQNQWSEKGTGMLRLNVRKSDSKGARLVMRKDAVYTLLLNATLFRGMKCSYAPQDQRYLRFSTFDQTGSPTHYNLRLANAKIAGELLEEITDHIP</sequence>
<evidence type="ECO:0000256" key="2">
    <source>
        <dbReference type="ARBA" id="ARBA00023242"/>
    </source>
</evidence>
<feature type="compositionally biased region" description="Basic and acidic residues" evidence="3">
    <location>
        <begin position="389"/>
        <end position="415"/>
    </location>
</feature>
<accession>A0A9P6HDT1</accession>
<dbReference type="InterPro" id="IPR045255">
    <property type="entry name" value="RanBP1-like"/>
</dbReference>
<dbReference type="InterPro" id="IPR000156">
    <property type="entry name" value="Ran_bind_dom"/>
</dbReference>
<dbReference type="AlphaFoldDB" id="A0A9P6HDT1"/>
<feature type="compositionally biased region" description="Basic and acidic residues" evidence="3">
    <location>
        <begin position="137"/>
        <end position="170"/>
    </location>
</feature>
<gene>
    <name evidence="5" type="ORF">BJ322DRAFT_1006073</name>
</gene>
<evidence type="ECO:0000256" key="1">
    <source>
        <dbReference type="ARBA" id="ARBA00004123"/>
    </source>
</evidence>
<dbReference type="PANTHER" id="PTHR23138:SF142">
    <property type="entry name" value="RAN-BINDING PROTEIN 3B-RELATED"/>
    <property type="match status" value="1"/>
</dbReference>
<dbReference type="PROSITE" id="PS50196">
    <property type="entry name" value="RANBD1"/>
    <property type="match status" value="1"/>
</dbReference>
<protein>
    <recommendedName>
        <fullName evidence="4">RanBD1 domain-containing protein</fullName>
    </recommendedName>
</protein>
<reference evidence="5" key="1">
    <citation type="journal article" date="2020" name="Nat. Commun.">
        <title>Large-scale genome sequencing of mycorrhizal fungi provides insights into the early evolution of symbiotic traits.</title>
        <authorList>
            <person name="Miyauchi S."/>
            <person name="Kiss E."/>
            <person name="Kuo A."/>
            <person name="Drula E."/>
            <person name="Kohler A."/>
            <person name="Sanchez-Garcia M."/>
            <person name="Morin E."/>
            <person name="Andreopoulos B."/>
            <person name="Barry K.W."/>
            <person name="Bonito G."/>
            <person name="Buee M."/>
            <person name="Carver A."/>
            <person name="Chen C."/>
            <person name="Cichocki N."/>
            <person name="Clum A."/>
            <person name="Culley D."/>
            <person name="Crous P.W."/>
            <person name="Fauchery L."/>
            <person name="Girlanda M."/>
            <person name="Hayes R.D."/>
            <person name="Keri Z."/>
            <person name="LaButti K."/>
            <person name="Lipzen A."/>
            <person name="Lombard V."/>
            <person name="Magnuson J."/>
            <person name="Maillard F."/>
            <person name="Murat C."/>
            <person name="Nolan M."/>
            <person name="Ohm R.A."/>
            <person name="Pangilinan J."/>
            <person name="Pereira M.F."/>
            <person name="Perotto S."/>
            <person name="Peter M."/>
            <person name="Pfister S."/>
            <person name="Riley R."/>
            <person name="Sitrit Y."/>
            <person name="Stielow J.B."/>
            <person name="Szollosi G."/>
            <person name="Zifcakova L."/>
            <person name="Stursova M."/>
            <person name="Spatafora J.W."/>
            <person name="Tedersoo L."/>
            <person name="Vaario L.M."/>
            <person name="Yamada A."/>
            <person name="Yan M."/>
            <person name="Wang P."/>
            <person name="Xu J."/>
            <person name="Bruns T."/>
            <person name="Baldrian P."/>
            <person name="Vilgalys R."/>
            <person name="Dunand C."/>
            <person name="Henrissat B."/>
            <person name="Grigoriev I.V."/>
            <person name="Hibbett D."/>
            <person name="Nagy L.G."/>
            <person name="Martin F.M."/>
        </authorList>
    </citation>
    <scope>NUCLEOTIDE SEQUENCE</scope>
    <source>
        <strain evidence="5">UH-Tt-Lm1</strain>
    </source>
</reference>
<dbReference type="SUPFAM" id="SSF50729">
    <property type="entry name" value="PH domain-like"/>
    <property type="match status" value="1"/>
</dbReference>
<dbReference type="OrthoDB" id="185618at2759"/>
<feature type="compositionally biased region" description="Polar residues" evidence="3">
    <location>
        <begin position="337"/>
        <end position="352"/>
    </location>
</feature>
<organism evidence="5 6">
    <name type="scientific">Thelephora terrestris</name>
    <dbReference type="NCBI Taxonomy" id="56493"/>
    <lineage>
        <taxon>Eukaryota</taxon>
        <taxon>Fungi</taxon>
        <taxon>Dikarya</taxon>
        <taxon>Basidiomycota</taxon>
        <taxon>Agaricomycotina</taxon>
        <taxon>Agaricomycetes</taxon>
        <taxon>Thelephorales</taxon>
        <taxon>Thelephoraceae</taxon>
        <taxon>Thelephora</taxon>
    </lineage>
</organism>
<evidence type="ECO:0000256" key="3">
    <source>
        <dbReference type="SAM" id="MobiDB-lite"/>
    </source>
</evidence>
<feature type="compositionally biased region" description="Polar residues" evidence="3">
    <location>
        <begin position="248"/>
        <end position="266"/>
    </location>
</feature>
<reference evidence="5" key="2">
    <citation type="submission" date="2020-11" db="EMBL/GenBank/DDBJ databases">
        <authorList>
            <consortium name="DOE Joint Genome Institute"/>
            <person name="Kuo A."/>
            <person name="Miyauchi S."/>
            <person name="Kiss E."/>
            <person name="Drula E."/>
            <person name="Kohler A."/>
            <person name="Sanchez-Garcia M."/>
            <person name="Andreopoulos B."/>
            <person name="Barry K.W."/>
            <person name="Bonito G."/>
            <person name="Buee M."/>
            <person name="Carver A."/>
            <person name="Chen C."/>
            <person name="Cichocki N."/>
            <person name="Clum A."/>
            <person name="Culley D."/>
            <person name="Crous P.W."/>
            <person name="Fauchery L."/>
            <person name="Girlanda M."/>
            <person name="Hayes R."/>
            <person name="Keri Z."/>
            <person name="Labutti K."/>
            <person name="Lipzen A."/>
            <person name="Lombard V."/>
            <person name="Magnuson J."/>
            <person name="Maillard F."/>
            <person name="Morin E."/>
            <person name="Murat C."/>
            <person name="Nolan M."/>
            <person name="Ohm R."/>
            <person name="Pangilinan J."/>
            <person name="Pereira M."/>
            <person name="Perotto S."/>
            <person name="Peter M."/>
            <person name="Riley R."/>
            <person name="Sitrit Y."/>
            <person name="Stielow B."/>
            <person name="Szollosi G."/>
            <person name="Zifcakova L."/>
            <person name="Stursova M."/>
            <person name="Spatafora J.W."/>
            <person name="Tedersoo L."/>
            <person name="Vaario L.-M."/>
            <person name="Yamada A."/>
            <person name="Yan M."/>
            <person name="Wang P."/>
            <person name="Xu J."/>
            <person name="Bruns T."/>
            <person name="Baldrian P."/>
            <person name="Vilgalys R."/>
            <person name="Henrissat B."/>
            <person name="Grigoriev I.V."/>
            <person name="Hibbett D."/>
            <person name="Nagy L.G."/>
            <person name="Martin F.M."/>
        </authorList>
    </citation>
    <scope>NUCLEOTIDE SEQUENCE</scope>
    <source>
        <strain evidence="5">UH-Tt-Lm1</strain>
    </source>
</reference>
<comment type="caution">
    <text evidence="5">The sequence shown here is derived from an EMBL/GenBank/DDBJ whole genome shotgun (WGS) entry which is preliminary data.</text>
</comment>
<feature type="compositionally biased region" description="Basic and acidic residues" evidence="3">
    <location>
        <begin position="68"/>
        <end position="77"/>
    </location>
</feature>
<feature type="region of interest" description="Disordered" evidence="3">
    <location>
        <begin position="1"/>
        <end position="82"/>
    </location>
</feature>
<feature type="region of interest" description="Disordered" evidence="3">
    <location>
        <begin position="97"/>
        <end position="429"/>
    </location>
</feature>
<feature type="compositionally biased region" description="Basic and acidic residues" evidence="3">
    <location>
        <begin position="182"/>
        <end position="237"/>
    </location>
</feature>
<dbReference type="InterPro" id="IPR011993">
    <property type="entry name" value="PH-like_dom_sf"/>
</dbReference>
<dbReference type="GO" id="GO:0005634">
    <property type="term" value="C:nucleus"/>
    <property type="evidence" value="ECO:0007669"/>
    <property type="project" value="UniProtKB-SubCell"/>
</dbReference>
<feature type="compositionally biased region" description="Basic and acidic residues" evidence="3">
    <location>
        <begin position="27"/>
        <end position="50"/>
    </location>
</feature>
<comment type="subcellular location">
    <subcellularLocation>
        <location evidence="1">Nucleus</location>
    </subcellularLocation>
</comment>
<feature type="domain" description="RanBD1" evidence="4">
    <location>
        <begin position="416"/>
        <end position="537"/>
    </location>
</feature>
<dbReference type="Pfam" id="PF00638">
    <property type="entry name" value="Ran_BP1"/>
    <property type="match status" value="1"/>
</dbReference>
<evidence type="ECO:0000313" key="6">
    <source>
        <dbReference type="Proteomes" id="UP000736335"/>
    </source>
</evidence>
<dbReference type="Gene3D" id="2.30.29.30">
    <property type="entry name" value="Pleckstrin-homology domain (PH domain)/Phosphotyrosine-binding domain (PTB)"/>
    <property type="match status" value="1"/>
</dbReference>
<dbReference type="Proteomes" id="UP000736335">
    <property type="component" value="Unassembled WGS sequence"/>
</dbReference>
<dbReference type="PANTHER" id="PTHR23138">
    <property type="entry name" value="RAN BINDING PROTEIN"/>
    <property type="match status" value="1"/>
</dbReference>
<evidence type="ECO:0000259" key="4">
    <source>
        <dbReference type="PROSITE" id="PS50196"/>
    </source>
</evidence>
<dbReference type="SMART" id="SM00160">
    <property type="entry name" value="RanBD"/>
    <property type="match status" value="1"/>
</dbReference>
<keyword evidence="2" id="KW-0539">Nucleus</keyword>